<evidence type="ECO:0000313" key="3">
    <source>
        <dbReference type="Proteomes" id="UP001321473"/>
    </source>
</evidence>
<sequence length="84" mass="9012">MLEALTESAVLKLNANSLAASNSSPIDCPKLWIRTHVTLIRKGALTKKQSERSSSRVVKSRTKVANPSPFARRPGRGGVRVGGT</sequence>
<proteinExistence type="predicted"/>
<keyword evidence="3" id="KW-1185">Reference proteome</keyword>
<protein>
    <submittedName>
        <fullName evidence="2">Uncharacterized protein</fullName>
    </submittedName>
</protein>
<dbReference type="AlphaFoldDB" id="A0AAQ4D419"/>
<organism evidence="2 3">
    <name type="scientific">Amblyomma americanum</name>
    <name type="common">Lone star tick</name>
    <dbReference type="NCBI Taxonomy" id="6943"/>
    <lineage>
        <taxon>Eukaryota</taxon>
        <taxon>Metazoa</taxon>
        <taxon>Ecdysozoa</taxon>
        <taxon>Arthropoda</taxon>
        <taxon>Chelicerata</taxon>
        <taxon>Arachnida</taxon>
        <taxon>Acari</taxon>
        <taxon>Parasitiformes</taxon>
        <taxon>Ixodida</taxon>
        <taxon>Ixodoidea</taxon>
        <taxon>Ixodidae</taxon>
        <taxon>Amblyomminae</taxon>
        <taxon>Amblyomma</taxon>
    </lineage>
</organism>
<feature type="region of interest" description="Disordered" evidence="1">
    <location>
        <begin position="44"/>
        <end position="84"/>
    </location>
</feature>
<comment type="caution">
    <text evidence="2">The sequence shown here is derived from an EMBL/GenBank/DDBJ whole genome shotgun (WGS) entry which is preliminary data.</text>
</comment>
<dbReference type="EMBL" id="JARKHS020035488">
    <property type="protein sequence ID" value="KAK8757209.1"/>
    <property type="molecule type" value="Genomic_DNA"/>
</dbReference>
<evidence type="ECO:0000256" key="1">
    <source>
        <dbReference type="SAM" id="MobiDB-lite"/>
    </source>
</evidence>
<reference evidence="2 3" key="1">
    <citation type="journal article" date="2023" name="Arcadia Sci">
        <title>De novo assembly of a long-read Amblyomma americanum tick genome.</title>
        <authorList>
            <person name="Chou S."/>
            <person name="Poskanzer K.E."/>
            <person name="Rollins M."/>
            <person name="Thuy-Boun P.S."/>
        </authorList>
    </citation>
    <scope>NUCLEOTIDE SEQUENCE [LARGE SCALE GENOMIC DNA]</scope>
    <source>
        <strain evidence="2">F_SG_1</strain>
        <tissue evidence="2">Salivary glands</tissue>
    </source>
</reference>
<dbReference type="Proteomes" id="UP001321473">
    <property type="component" value="Unassembled WGS sequence"/>
</dbReference>
<accession>A0AAQ4D419</accession>
<gene>
    <name evidence="2" type="ORF">V5799_000089</name>
</gene>
<name>A0AAQ4D419_AMBAM</name>
<evidence type="ECO:0000313" key="2">
    <source>
        <dbReference type="EMBL" id="KAK8757209.1"/>
    </source>
</evidence>